<organism evidence="2 3">
    <name type="scientific">Crassostrea virginica</name>
    <name type="common">Eastern oyster</name>
    <dbReference type="NCBI Taxonomy" id="6565"/>
    <lineage>
        <taxon>Eukaryota</taxon>
        <taxon>Metazoa</taxon>
        <taxon>Spiralia</taxon>
        <taxon>Lophotrochozoa</taxon>
        <taxon>Mollusca</taxon>
        <taxon>Bivalvia</taxon>
        <taxon>Autobranchia</taxon>
        <taxon>Pteriomorphia</taxon>
        <taxon>Ostreida</taxon>
        <taxon>Ostreoidea</taxon>
        <taxon>Ostreidae</taxon>
        <taxon>Crassostrea</taxon>
    </lineage>
</organism>
<evidence type="ECO:0000313" key="3">
    <source>
        <dbReference type="RefSeq" id="XP_022326432.1"/>
    </source>
</evidence>
<evidence type="ECO:0000256" key="1">
    <source>
        <dbReference type="SAM" id="MobiDB-lite"/>
    </source>
</evidence>
<dbReference type="KEGG" id="cvn:111126236"/>
<dbReference type="RefSeq" id="XP_022326432.1">
    <property type="nucleotide sequence ID" value="XM_022470724.1"/>
</dbReference>
<dbReference type="Proteomes" id="UP000694844">
    <property type="component" value="Chromosome 3"/>
</dbReference>
<feature type="region of interest" description="Disordered" evidence="1">
    <location>
        <begin position="69"/>
        <end position="116"/>
    </location>
</feature>
<accession>A0A8B8DE74</accession>
<dbReference type="Gene3D" id="1.10.260.100">
    <property type="match status" value="1"/>
</dbReference>
<reference evidence="3" key="1">
    <citation type="submission" date="2025-08" db="UniProtKB">
        <authorList>
            <consortium name="RefSeq"/>
        </authorList>
    </citation>
    <scope>IDENTIFICATION</scope>
    <source>
        <tissue evidence="3">Whole sample</tissue>
    </source>
</reference>
<protein>
    <submittedName>
        <fullName evidence="3">Uncharacterized protein LOC111126236</fullName>
    </submittedName>
</protein>
<feature type="compositionally biased region" description="Basic and acidic residues" evidence="1">
    <location>
        <begin position="106"/>
        <end position="116"/>
    </location>
</feature>
<keyword evidence="2" id="KW-1185">Reference proteome</keyword>
<sequence>MAEGGVPQEGEEQLPTLRDFLNNVELRSLYQDTEVQRIFEEIEKNPCNIVKYHQHEKVKKVLKLIQEEFESHPPTAANQNTSQNSESAPGQFDGGDDIEEIYNRLQQEEEHSRGGS</sequence>
<dbReference type="OrthoDB" id="6144205at2759"/>
<gene>
    <name evidence="3" type="primary">LOC111126236</name>
</gene>
<name>A0A8B8DE74_CRAVI</name>
<dbReference type="GeneID" id="111126236"/>
<proteinExistence type="predicted"/>
<evidence type="ECO:0000313" key="2">
    <source>
        <dbReference type="Proteomes" id="UP000694844"/>
    </source>
</evidence>
<dbReference type="AlphaFoldDB" id="A0A8B8DE74"/>
<feature type="compositionally biased region" description="Polar residues" evidence="1">
    <location>
        <begin position="76"/>
        <end position="88"/>
    </location>
</feature>